<dbReference type="OrthoDB" id="9788539at2"/>
<dbReference type="eggNOG" id="COG4464">
    <property type="taxonomic scope" value="Bacteria"/>
</dbReference>
<comment type="catalytic activity">
    <reaction evidence="4 5">
        <text>O-phospho-L-tyrosyl-[protein] + H2O = L-tyrosyl-[protein] + phosphate</text>
        <dbReference type="Rhea" id="RHEA:10684"/>
        <dbReference type="Rhea" id="RHEA-COMP:10136"/>
        <dbReference type="Rhea" id="RHEA-COMP:20101"/>
        <dbReference type="ChEBI" id="CHEBI:15377"/>
        <dbReference type="ChEBI" id="CHEBI:43474"/>
        <dbReference type="ChEBI" id="CHEBI:46858"/>
        <dbReference type="ChEBI" id="CHEBI:61978"/>
        <dbReference type="EC" id="3.1.3.48"/>
    </reaction>
</comment>
<keyword evidence="7" id="KW-1185">Reference proteome</keyword>
<name>A0A0A5G5H7_9BACI</name>
<dbReference type="PANTHER" id="PTHR39181">
    <property type="entry name" value="TYROSINE-PROTEIN PHOSPHATASE YWQE"/>
    <property type="match status" value="1"/>
</dbReference>
<dbReference type="EMBL" id="AVPG01000014">
    <property type="protein sequence ID" value="KGX86345.1"/>
    <property type="molecule type" value="Genomic_DNA"/>
</dbReference>
<evidence type="ECO:0000256" key="3">
    <source>
        <dbReference type="ARBA" id="ARBA00022912"/>
    </source>
</evidence>
<sequence>MIDMHCNVLPRYDASSQVKRDSVQIAKKAYLDGVHTIVATPLENSGVMENDMHVLRQSANAFEQLLEKQHIAIKVIAGQTVRLSDALIEELQSSNVPTIAGTNYVMVKMPHAHIPYDTSDKLYELQIAGYYPIIVQAERNKQLRDHPDTLYKLVKYGSYVQIQSGSICGEFGKEVQKFAHQMIEHNLAHFIGSGNQQGNNKYNLKRALDIIEKQHGVEKKHTLIENAALLEAGQTAMRDMPERIQHKSWFQSLFGTKK</sequence>
<keyword evidence="2 5" id="KW-0378">Hydrolase</keyword>
<proteinExistence type="inferred from homology"/>
<evidence type="ECO:0000313" key="7">
    <source>
        <dbReference type="Proteomes" id="UP000030401"/>
    </source>
</evidence>
<dbReference type="AlphaFoldDB" id="A0A0A5G5H7"/>
<evidence type="ECO:0000256" key="5">
    <source>
        <dbReference type="PIRNR" id="PIRNR016557"/>
    </source>
</evidence>
<dbReference type="PANTHER" id="PTHR39181:SF1">
    <property type="entry name" value="TYROSINE-PROTEIN PHOSPHATASE YWQE"/>
    <property type="match status" value="1"/>
</dbReference>
<dbReference type="GO" id="GO:0004725">
    <property type="term" value="F:protein tyrosine phosphatase activity"/>
    <property type="evidence" value="ECO:0007669"/>
    <property type="project" value="UniProtKB-UniRule"/>
</dbReference>
<dbReference type="GO" id="GO:0030145">
    <property type="term" value="F:manganese ion binding"/>
    <property type="evidence" value="ECO:0007669"/>
    <property type="project" value="UniProtKB-UniRule"/>
</dbReference>
<accession>A0A0A5G5H7</accession>
<organism evidence="6 7">
    <name type="scientific">Pontibacillus litoralis JSM 072002</name>
    <dbReference type="NCBI Taxonomy" id="1385512"/>
    <lineage>
        <taxon>Bacteria</taxon>
        <taxon>Bacillati</taxon>
        <taxon>Bacillota</taxon>
        <taxon>Bacilli</taxon>
        <taxon>Bacillales</taxon>
        <taxon>Bacillaceae</taxon>
        <taxon>Pontibacillus</taxon>
    </lineage>
</organism>
<dbReference type="Pfam" id="PF19567">
    <property type="entry name" value="CpsB_CapC"/>
    <property type="match status" value="1"/>
</dbReference>
<dbReference type="STRING" id="1385512.N784_05185"/>
<gene>
    <name evidence="6" type="ORF">N784_05185</name>
</gene>
<evidence type="ECO:0000313" key="6">
    <source>
        <dbReference type="EMBL" id="KGX86345.1"/>
    </source>
</evidence>
<dbReference type="EC" id="3.1.3.48" evidence="5"/>
<dbReference type="Gene3D" id="3.20.20.140">
    <property type="entry name" value="Metal-dependent hydrolases"/>
    <property type="match status" value="1"/>
</dbReference>
<dbReference type="PIRSF" id="PIRSF016557">
    <property type="entry name" value="Caps_synth_CpsB"/>
    <property type="match status" value="1"/>
</dbReference>
<protein>
    <recommendedName>
        <fullName evidence="5">Tyrosine-protein phosphatase</fullName>
        <ecNumber evidence="5">3.1.3.48</ecNumber>
    </recommendedName>
</protein>
<comment type="caution">
    <text evidence="6">The sequence shown here is derived from an EMBL/GenBank/DDBJ whole genome shotgun (WGS) entry which is preliminary data.</text>
</comment>
<comment type="similarity">
    <text evidence="1 5">Belongs to the metallo-dependent hydrolases superfamily. CpsB/CapC family.</text>
</comment>
<dbReference type="InterPro" id="IPR016667">
    <property type="entry name" value="Caps_polysacc_synth_CpsB/CapC"/>
</dbReference>
<evidence type="ECO:0000256" key="2">
    <source>
        <dbReference type="ARBA" id="ARBA00022801"/>
    </source>
</evidence>
<evidence type="ECO:0000256" key="4">
    <source>
        <dbReference type="ARBA" id="ARBA00051722"/>
    </source>
</evidence>
<dbReference type="Proteomes" id="UP000030401">
    <property type="component" value="Unassembled WGS sequence"/>
</dbReference>
<keyword evidence="3 5" id="KW-0904">Protein phosphatase</keyword>
<reference evidence="6 7" key="1">
    <citation type="submission" date="2013-08" db="EMBL/GenBank/DDBJ databases">
        <authorList>
            <person name="Huang J."/>
            <person name="Wang G."/>
        </authorList>
    </citation>
    <scope>NUCLEOTIDE SEQUENCE [LARGE SCALE GENOMIC DNA]</scope>
    <source>
        <strain evidence="6 7">JSM 072002</strain>
    </source>
</reference>
<evidence type="ECO:0000256" key="1">
    <source>
        <dbReference type="ARBA" id="ARBA00005750"/>
    </source>
</evidence>